<dbReference type="AlphaFoldDB" id="A0A2H3J0U2"/>
<evidence type="ECO:0000313" key="1">
    <source>
        <dbReference type="EMBL" id="PCH33403.1"/>
    </source>
</evidence>
<dbReference type="EMBL" id="KB467831">
    <property type="protein sequence ID" value="PCH33403.1"/>
    <property type="molecule type" value="Genomic_DNA"/>
</dbReference>
<proteinExistence type="predicted"/>
<organism evidence="1 2">
    <name type="scientific">Wolfiporia cocos (strain MD-104)</name>
    <name type="common">Brown rot fungus</name>
    <dbReference type="NCBI Taxonomy" id="742152"/>
    <lineage>
        <taxon>Eukaryota</taxon>
        <taxon>Fungi</taxon>
        <taxon>Dikarya</taxon>
        <taxon>Basidiomycota</taxon>
        <taxon>Agaricomycotina</taxon>
        <taxon>Agaricomycetes</taxon>
        <taxon>Polyporales</taxon>
        <taxon>Phaeolaceae</taxon>
        <taxon>Wolfiporia</taxon>
    </lineage>
</organism>
<gene>
    <name evidence="1" type="ORF">WOLCODRAFT_147502</name>
</gene>
<sequence length="173" mass="18916">MSPSNEKLKLFIATHRTHHASNLHYTLALAPMSENPSSAAKTTMWYQVLHDPMSGARYYQQTSITCMRASDTVARVLLGQVDPVHQRALEQLMADPRHLEASSSSHQWVRNVLKVISGSGVLRSSGVINADAAVGVLKDLSKEVQRGARASPQGGSPTTIVYPTHKYSFIPLP</sequence>
<keyword evidence="2" id="KW-1185">Reference proteome</keyword>
<reference evidence="1 2" key="1">
    <citation type="journal article" date="2012" name="Science">
        <title>The Paleozoic origin of enzymatic lignin decomposition reconstructed from 31 fungal genomes.</title>
        <authorList>
            <person name="Floudas D."/>
            <person name="Binder M."/>
            <person name="Riley R."/>
            <person name="Barry K."/>
            <person name="Blanchette R.A."/>
            <person name="Henrissat B."/>
            <person name="Martinez A.T."/>
            <person name="Otillar R."/>
            <person name="Spatafora J.W."/>
            <person name="Yadav J.S."/>
            <person name="Aerts A."/>
            <person name="Benoit I."/>
            <person name="Boyd A."/>
            <person name="Carlson A."/>
            <person name="Copeland A."/>
            <person name="Coutinho P.M."/>
            <person name="de Vries R.P."/>
            <person name="Ferreira P."/>
            <person name="Findley K."/>
            <person name="Foster B."/>
            <person name="Gaskell J."/>
            <person name="Glotzer D."/>
            <person name="Gorecki P."/>
            <person name="Heitman J."/>
            <person name="Hesse C."/>
            <person name="Hori C."/>
            <person name="Igarashi K."/>
            <person name="Jurgens J.A."/>
            <person name="Kallen N."/>
            <person name="Kersten P."/>
            <person name="Kohler A."/>
            <person name="Kuees U."/>
            <person name="Kumar T.K.A."/>
            <person name="Kuo A."/>
            <person name="LaButti K."/>
            <person name="Larrondo L.F."/>
            <person name="Lindquist E."/>
            <person name="Ling A."/>
            <person name="Lombard V."/>
            <person name="Lucas S."/>
            <person name="Lundell T."/>
            <person name="Martin R."/>
            <person name="McLaughlin D.J."/>
            <person name="Morgenstern I."/>
            <person name="Morin E."/>
            <person name="Murat C."/>
            <person name="Nagy L.G."/>
            <person name="Nolan M."/>
            <person name="Ohm R.A."/>
            <person name="Patyshakuliyeva A."/>
            <person name="Rokas A."/>
            <person name="Ruiz-Duenas F.J."/>
            <person name="Sabat G."/>
            <person name="Salamov A."/>
            <person name="Samejima M."/>
            <person name="Schmutz J."/>
            <person name="Slot J.C."/>
            <person name="St John F."/>
            <person name="Stenlid J."/>
            <person name="Sun H."/>
            <person name="Sun S."/>
            <person name="Syed K."/>
            <person name="Tsang A."/>
            <person name="Wiebenga A."/>
            <person name="Young D."/>
            <person name="Pisabarro A."/>
            <person name="Eastwood D.C."/>
            <person name="Martin F."/>
            <person name="Cullen D."/>
            <person name="Grigoriev I.V."/>
            <person name="Hibbett D.S."/>
        </authorList>
    </citation>
    <scope>NUCLEOTIDE SEQUENCE [LARGE SCALE GENOMIC DNA]</scope>
    <source>
        <strain evidence="1 2">MD-104</strain>
    </source>
</reference>
<dbReference type="OMA" id="LYLAMYD"/>
<name>A0A2H3J0U2_WOLCO</name>
<dbReference type="Proteomes" id="UP000218811">
    <property type="component" value="Unassembled WGS sequence"/>
</dbReference>
<dbReference type="OrthoDB" id="2766943at2759"/>
<protein>
    <submittedName>
        <fullName evidence="1">Uncharacterized protein</fullName>
    </submittedName>
</protein>
<accession>A0A2H3J0U2</accession>
<evidence type="ECO:0000313" key="2">
    <source>
        <dbReference type="Proteomes" id="UP000218811"/>
    </source>
</evidence>